<dbReference type="InterPro" id="IPR018154">
    <property type="entry name" value="TLV/ENV_coat_polyprotein"/>
</dbReference>
<proteinExistence type="predicted"/>
<evidence type="ECO:0000256" key="1">
    <source>
        <dbReference type="ARBA" id="ARBA00023157"/>
    </source>
</evidence>
<evidence type="ECO:0000313" key="2">
    <source>
        <dbReference type="EMBL" id="NWT48334.1"/>
    </source>
</evidence>
<accession>A0A7K5P163</accession>
<feature type="non-terminal residue" evidence="2">
    <location>
        <position position="84"/>
    </location>
</feature>
<dbReference type="PANTHER" id="PTHR10424:SF73">
    <property type="entry name" value="ENDOGENOUS RETROVIRUS GROUP FC1 ENV POLYPROTEIN-RELATED"/>
    <property type="match status" value="1"/>
</dbReference>
<feature type="non-terminal residue" evidence="2">
    <location>
        <position position="1"/>
    </location>
</feature>
<sequence length="84" mass="9108">THYHSFIRWFIASLGVSELEKAIVNISATIDRIISSTADAIQGLQIEVNSLSKVVLQNRMVLDLLTIKGGGVCAVINQSCCAYV</sequence>
<evidence type="ECO:0000313" key="3">
    <source>
        <dbReference type="EMBL" id="NWT48682.1"/>
    </source>
</evidence>
<organism evidence="2 4">
    <name type="scientific">Chroicocephalus maculipennis</name>
    <name type="common">Brown-hooded gull</name>
    <name type="synonym">Larus maculipennis</name>
    <dbReference type="NCBI Taxonomy" id="287016"/>
    <lineage>
        <taxon>Eukaryota</taxon>
        <taxon>Metazoa</taxon>
        <taxon>Chordata</taxon>
        <taxon>Craniata</taxon>
        <taxon>Vertebrata</taxon>
        <taxon>Euteleostomi</taxon>
        <taxon>Archelosauria</taxon>
        <taxon>Archosauria</taxon>
        <taxon>Dinosauria</taxon>
        <taxon>Saurischia</taxon>
        <taxon>Theropoda</taxon>
        <taxon>Coelurosauria</taxon>
        <taxon>Aves</taxon>
        <taxon>Neognathae</taxon>
        <taxon>Neoaves</taxon>
        <taxon>Charadriiformes</taxon>
        <taxon>Laridae</taxon>
        <taxon>Chroicocephalus</taxon>
    </lineage>
</organism>
<evidence type="ECO:0000313" key="4">
    <source>
        <dbReference type="Proteomes" id="UP000524558"/>
    </source>
</evidence>
<keyword evidence="1" id="KW-1015">Disulfide bond</keyword>
<dbReference type="EMBL" id="VYZF01005032">
    <property type="protein sequence ID" value="NWT48682.1"/>
    <property type="molecule type" value="Genomic_DNA"/>
</dbReference>
<dbReference type="SUPFAM" id="SSF58069">
    <property type="entry name" value="Virus ectodomain"/>
    <property type="match status" value="1"/>
</dbReference>
<dbReference type="Pfam" id="PF00429">
    <property type="entry name" value="TLV_coat"/>
    <property type="match status" value="1"/>
</dbReference>
<keyword evidence="4" id="KW-1185">Reference proteome</keyword>
<comment type="caution">
    <text evidence="2">The sequence shown here is derived from an EMBL/GenBank/DDBJ whole genome shotgun (WGS) entry which is preliminary data.</text>
</comment>
<protein>
    <submittedName>
        <fullName evidence="2">ERVV2 protein</fullName>
    </submittedName>
</protein>
<dbReference type="Gene3D" id="1.10.287.210">
    <property type="match status" value="1"/>
</dbReference>
<name>A0A7K5P163_CHRMC</name>
<dbReference type="AlphaFoldDB" id="A0A7K5P163"/>
<dbReference type="EMBL" id="VYZF01004039">
    <property type="protein sequence ID" value="NWT48334.1"/>
    <property type="molecule type" value="Genomic_DNA"/>
</dbReference>
<dbReference type="PANTHER" id="PTHR10424">
    <property type="entry name" value="VIRAL ENVELOPE PROTEIN"/>
    <property type="match status" value="1"/>
</dbReference>
<dbReference type="Proteomes" id="UP000524558">
    <property type="component" value="Unassembled WGS sequence"/>
</dbReference>
<gene>
    <name evidence="2" type="primary">Ervv2_1</name>
    <name evidence="3" type="synonym">Ervv2_2</name>
    <name evidence="2" type="ORF">CHRMAC_R14908</name>
    <name evidence="3" type="ORF">CHRMAC_R15556</name>
</gene>
<reference evidence="2 4" key="1">
    <citation type="submission" date="2019-09" db="EMBL/GenBank/DDBJ databases">
        <title>Bird 10,000 Genomes (B10K) Project - Family phase.</title>
        <authorList>
            <person name="Zhang G."/>
        </authorList>
    </citation>
    <scope>NUCLEOTIDE SEQUENCE [LARGE SCALE GENOMIC DNA]</scope>
    <source>
        <strain evidence="2">B10K-DU-021-33</strain>
        <tissue evidence="2">Mixed tissue sample</tissue>
    </source>
</reference>